<dbReference type="RefSeq" id="WP_265268311.1">
    <property type="nucleotide sequence ID" value="NZ_JANFAU010000002.1"/>
</dbReference>
<reference evidence="2" key="1">
    <citation type="submission" date="2022-06" db="EMBL/GenBank/DDBJ databases">
        <title>Sphingomonas sp. nov. isolated from rhizosphere soil of tomato.</title>
        <authorList>
            <person name="Dong H."/>
            <person name="Gao R."/>
        </authorList>
    </citation>
    <scope>NUCLEOTIDE SEQUENCE</scope>
    <source>
        <strain evidence="2">MMSM24</strain>
    </source>
</reference>
<dbReference type="Proteomes" id="UP001165565">
    <property type="component" value="Unassembled WGS sequence"/>
</dbReference>
<keyword evidence="3" id="KW-1185">Reference proteome</keyword>
<feature type="region of interest" description="Disordered" evidence="1">
    <location>
        <begin position="1"/>
        <end position="32"/>
    </location>
</feature>
<name>A0AA42CQ05_9SPHN</name>
<comment type="caution">
    <text evidence="2">The sequence shown here is derived from an EMBL/GenBank/DDBJ whole genome shotgun (WGS) entry which is preliminary data.</text>
</comment>
<dbReference type="AlphaFoldDB" id="A0AA42CQ05"/>
<gene>
    <name evidence="2" type="ORF">NEE01_06285</name>
</gene>
<evidence type="ECO:0000256" key="1">
    <source>
        <dbReference type="SAM" id="MobiDB-lite"/>
    </source>
</evidence>
<proteinExistence type="predicted"/>
<protein>
    <recommendedName>
        <fullName evidence="4">DUF883 family protein</fullName>
    </recommendedName>
</protein>
<organism evidence="2 3">
    <name type="scientific">Sphingomonas lycopersici</name>
    <dbReference type="NCBI Taxonomy" id="2951807"/>
    <lineage>
        <taxon>Bacteria</taxon>
        <taxon>Pseudomonadati</taxon>
        <taxon>Pseudomonadota</taxon>
        <taxon>Alphaproteobacteria</taxon>
        <taxon>Sphingomonadales</taxon>
        <taxon>Sphingomonadaceae</taxon>
        <taxon>Sphingomonas</taxon>
    </lineage>
</organism>
<evidence type="ECO:0008006" key="4">
    <source>
        <dbReference type="Google" id="ProtNLM"/>
    </source>
</evidence>
<dbReference type="EMBL" id="JANFAV010000003">
    <property type="protein sequence ID" value="MCW6534392.1"/>
    <property type="molecule type" value="Genomic_DNA"/>
</dbReference>
<accession>A0AA42CQ05</accession>
<evidence type="ECO:0000313" key="2">
    <source>
        <dbReference type="EMBL" id="MCW6534392.1"/>
    </source>
</evidence>
<sequence>MTDAPSDTHHGKLRDGIDNARDTARSAARRTAETIETNPVGVIVGGLALGALAAACLPRSKREKDLLAPVGKRVSAAAAAAFAAAKEAGKSELDSLGINRDAAKDQAKSLFDGLVKAAGSASNAAVKAGKEEAGSQR</sequence>
<evidence type="ECO:0000313" key="3">
    <source>
        <dbReference type="Proteomes" id="UP001165565"/>
    </source>
</evidence>
<feature type="compositionally biased region" description="Basic and acidic residues" evidence="1">
    <location>
        <begin position="1"/>
        <end position="24"/>
    </location>
</feature>